<sequence>MKKLFGIISAVLVVACVGTAISTAYGQTEKEEAEFDKTICYKAYDSGTTNFTKCSGCAETTGSNLTDKSNCTP</sequence>
<proteinExistence type="predicted"/>
<organism evidence="2 3">
    <name type="scientific">Pedobacter albus</name>
    <dbReference type="NCBI Taxonomy" id="3113905"/>
    <lineage>
        <taxon>Bacteria</taxon>
        <taxon>Pseudomonadati</taxon>
        <taxon>Bacteroidota</taxon>
        <taxon>Sphingobacteriia</taxon>
        <taxon>Sphingobacteriales</taxon>
        <taxon>Sphingobacteriaceae</taxon>
        <taxon>Pedobacter</taxon>
    </lineage>
</organism>
<protein>
    <submittedName>
        <fullName evidence="2">Uncharacterized protein</fullName>
    </submittedName>
</protein>
<evidence type="ECO:0000313" key="2">
    <source>
        <dbReference type="EMBL" id="MEE1946004.1"/>
    </source>
</evidence>
<accession>A0ABU7I946</accession>
<keyword evidence="1" id="KW-0732">Signal</keyword>
<evidence type="ECO:0000256" key="1">
    <source>
        <dbReference type="SAM" id="SignalP"/>
    </source>
</evidence>
<comment type="caution">
    <text evidence="2">The sequence shown here is derived from an EMBL/GenBank/DDBJ whole genome shotgun (WGS) entry which is preliminary data.</text>
</comment>
<gene>
    <name evidence="2" type="ORF">VRU48_12860</name>
</gene>
<feature type="signal peptide" evidence="1">
    <location>
        <begin position="1"/>
        <end position="26"/>
    </location>
</feature>
<dbReference type="EMBL" id="JAZDQT010000002">
    <property type="protein sequence ID" value="MEE1946004.1"/>
    <property type="molecule type" value="Genomic_DNA"/>
</dbReference>
<reference evidence="2 3" key="1">
    <citation type="submission" date="2024-01" db="EMBL/GenBank/DDBJ databases">
        <title>Pedobacter sp. nov., isolated from fresh soil.</title>
        <authorList>
            <person name="Le N.T.T."/>
        </authorList>
    </citation>
    <scope>NUCLEOTIDE SEQUENCE [LARGE SCALE GENOMIC DNA]</scope>
    <source>
        <strain evidence="2 3">KR3-3</strain>
    </source>
</reference>
<dbReference type="Proteomes" id="UP001336835">
    <property type="component" value="Unassembled WGS sequence"/>
</dbReference>
<name>A0ABU7I946_9SPHI</name>
<dbReference type="PROSITE" id="PS51257">
    <property type="entry name" value="PROKAR_LIPOPROTEIN"/>
    <property type="match status" value="1"/>
</dbReference>
<feature type="chain" id="PRO_5047456395" evidence="1">
    <location>
        <begin position="27"/>
        <end position="73"/>
    </location>
</feature>
<evidence type="ECO:0000313" key="3">
    <source>
        <dbReference type="Proteomes" id="UP001336835"/>
    </source>
</evidence>
<keyword evidence="3" id="KW-1185">Reference proteome</keyword>
<dbReference type="RefSeq" id="WP_330108321.1">
    <property type="nucleotide sequence ID" value="NZ_JAZDQT010000002.1"/>
</dbReference>